<evidence type="ECO:0000313" key="4">
    <source>
        <dbReference type="Proteomes" id="UP001489004"/>
    </source>
</evidence>
<gene>
    <name evidence="3" type="ORF">WJX72_004883</name>
</gene>
<protein>
    <submittedName>
        <fullName evidence="3">Uncharacterized protein</fullName>
    </submittedName>
</protein>
<dbReference type="AlphaFoldDB" id="A0AAW1PX62"/>
<comment type="caution">
    <text evidence="3">The sequence shown here is derived from an EMBL/GenBank/DDBJ whole genome shotgun (WGS) entry which is preliminary data.</text>
</comment>
<feature type="region of interest" description="Disordered" evidence="2">
    <location>
        <begin position="136"/>
        <end position="199"/>
    </location>
</feature>
<evidence type="ECO:0000313" key="3">
    <source>
        <dbReference type="EMBL" id="KAK9814380.1"/>
    </source>
</evidence>
<organism evidence="3 4">
    <name type="scientific">[Myrmecia] bisecta</name>
    <dbReference type="NCBI Taxonomy" id="41462"/>
    <lineage>
        <taxon>Eukaryota</taxon>
        <taxon>Viridiplantae</taxon>
        <taxon>Chlorophyta</taxon>
        <taxon>core chlorophytes</taxon>
        <taxon>Trebouxiophyceae</taxon>
        <taxon>Trebouxiales</taxon>
        <taxon>Trebouxiaceae</taxon>
        <taxon>Myrmecia</taxon>
    </lineage>
</organism>
<evidence type="ECO:0000256" key="1">
    <source>
        <dbReference type="SAM" id="Coils"/>
    </source>
</evidence>
<name>A0AAW1PX62_9CHLO</name>
<feature type="compositionally biased region" description="Low complexity" evidence="2">
    <location>
        <begin position="151"/>
        <end position="194"/>
    </location>
</feature>
<evidence type="ECO:0000256" key="2">
    <source>
        <dbReference type="SAM" id="MobiDB-lite"/>
    </source>
</evidence>
<dbReference type="Proteomes" id="UP001489004">
    <property type="component" value="Unassembled WGS sequence"/>
</dbReference>
<sequence>MAPCTHGDPSQTSHCGSLIAPSNCTRGRAPGEGAEQPPYQSSTQALPCLRLHERVMLTRAMARMEASQEALKAANDELVALRAQNHVVPGPGAVVVYQPPTGTAAGTGGPQAPANGPPAGVEQVVPAPGAGIAAADAAAGAGGPPVPANGPPAGAEQNQVVPVPGAGVVNQPPAGAAAGAGGPQAPANRPPAGAEQADPWHHPFVQDCMLRGTWGRRRSRWIGDTVEASLINDLYELYKPEDTSHWPAAKIMKALKVHKGGKTYGDGGNRKWPGIKIKPEWLAPLKEYVEAQAVDETQRDKHLLEVERLQGLAAAADAHG</sequence>
<feature type="coiled-coil region" evidence="1">
    <location>
        <begin position="57"/>
        <end position="84"/>
    </location>
</feature>
<dbReference type="EMBL" id="JALJOR010000007">
    <property type="protein sequence ID" value="KAK9814380.1"/>
    <property type="molecule type" value="Genomic_DNA"/>
</dbReference>
<proteinExistence type="predicted"/>
<keyword evidence="1" id="KW-0175">Coiled coil</keyword>
<reference evidence="3 4" key="1">
    <citation type="journal article" date="2024" name="Nat. Commun.">
        <title>Phylogenomics reveals the evolutionary origins of lichenization in chlorophyte algae.</title>
        <authorList>
            <person name="Puginier C."/>
            <person name="Libourel C."/>
            <person name="Otte J."/>
            <person name="Skaloud P."/>
            <person name="Haon M."/>
            <person name="Grisel S."/>
            <person name="Petersen M."/>
            <person name="Berrin J.G."/>
            <person name="Delaux P.M."/>
            <person name="Dal Grande F."/>
            <person name="Keller J."/>
        </authorList>
    </citation>
    <scope>NUCLEOTIDE SEQUENCE [LARGE SCALE GENOMIC DNA]</scope>
    <source>
        <strain evidence="3 4">SAG 2043</strain>
    </source>
</reference>
<accession>A0AAW1PX62</accession>
<keyword evidence="4" id="KW-1185">Reference proteome</keyword>